<dbReference type="Pfam" id="PF00248">
    <property type="entry name" value="Aldo_ket_red"/>
    <property type="match status" value="1"/>
</dbReference>
<dbReference type="InterPro" id="IPR036812">
    <property type="entry name" value="NAD(P)_OxRdtase_dom_sf"/>
</dbReference>
<feature type="domain" description="NADP-dependent oxidoreductase" evidence="1">
    <location>
        <begin position="49"/>
        <end position="294"/>
    </location>
</feature>
<dbReference type="OrthoDB" id="9773828at2"/>
<gene>
    <name evidence="2" type="ORF">D1013_08675</name>
</gene>
<dbReference type="AlphaFoldDB" id="A0A3G2L577"/>
<dbReference type="KEGG" id="emar:D1013_08675"/>
<proteinExistence type="predicted"/>
<dbReference type="RefSeq" id="WP_121848450.1">
    <property type="nucleotide sequence ID" value="NZ_CP032050.1"/>
</dbReference>
<dbReference type="EMBL" id="CP032050">
    <property type="protein sequence ID" value="AYN67429.1"/>
    <property type="molecule type" value="Genomic_DNA"/>
</dbReference>
<dbReference type="Gene3D" id="3.20.20.100">
    <property type="entry name" value="NADP-dependent oxidoreductase domain"/>
    <property type="match status" value="1"/>
</dbReference>
<keyword evidence="3" id="KW-1185">Reference proteome</keyword>
<evidence type="ECO:0000313" key="3">
    <source>
        <dbReference type="Proteomes" id="UP000276309"/>
    </source>
</evidence>
<organism evidence="2 3">
    <name type="scientific">Euzebyella marina</name>
    <dbReference type="NCBI Taxonomy" id="1761453"/>
    <lineage>
        <taxon>Bacteria</taxon>
        <taxon>Pseudomonadati</taxon>
        <taxon>Bacteroidota</taxon>
        <taxon>Flavobacteriia</taxon>
        <taxon>Flavobacteriales</taxon>
        <taxon>Flavobacteriaceae</taxon>
        <taxon>Euzebyella</taxon>
    </lineage>
</organism>
<sequence>MKFYSRREVSKILFTGGAAMSAFPHLAFNKNEKMIERKIPSSSKTLPIVGLGTWQSFDAGADVELREQLATVLKEMHNKGGQVIDSSPMYGSSEEVVGDLTSKLDFQESFFYATKVWTTGRKAGMEQINSSMQRMGRKSMDLLQIHNLVDWRTHLSTLKNMKESGSITYWGITHYSDSAHSKLAEIIKKEKPDFAQFNFSMAERRAEQFLLKTAQDNGTAVIINRPFAGGSLFRSVKGKELPTWAKELDIYSWAQFFLKYILGNEAVTCAIPGTSKPHHVIDNMGAGFGRLPNEKERKKMLVTLSNL</sequence>
<accession>A0A3G2L577</accession>
<dbReference type="CDD" id="cd19095">
    <property type="entry name" value="AKR_PA4992-like"/>
    <property type="match status" value="1"/>
</dbReference>
<evidence type="ECO:0000313" key="2">
    <source>
        <dbReference type="EMBL" id="AYN67429.1"/>
    </source>
</evidence>
<protein>
    <submittedName>
        <fullName evidence="2">Aldo/keto reductase</fullName>
    </submittedName>
</protein>
<dbReference type="PANTHER" id="PTHR43638:SF3">
    <property type="entry name" value="ALDEHYDE REDUCTASE"/>
    <property type="match status" value="1"/>
</dbReference>
<evidence type="ECO:0000259" key="1">
    <source>
        <dbReference type="Pfam" id="PF00248"/>
    </source>
</evidence>
<dbReference type="Proteomes" id="UP000276309">
    <property type="component" value="Chromosome"/>
</dbReference>
<dbReference type="SUPFAM" id="SSF51430">
    <property type="entry name" value="NAD(P)-linked oxidoreductase"/>
    <property type="match status" value="1"/>
</dbReference>
<dbReference type="InterPro" id="IPR023210">
    <property type="entry name" value="NADP_OxRdtase_dom"/>
</dbReference>
<name>A0A3G2L577_9FLAO</name>
<reference evidence="2 3" key="1">
    <citation type="submission" date="2018-08" db="EMBL/GenBank/DDBJ databases">
        <title>The reduced genetic potential of extracellular carbohydrate catabolism in Euzebyella marina RN62, a Flavobacteriia bacterium isolated from the hadal water.</title>
        <authorList>
            <person name="Xue C."/>
        </authorList>
    </citation>
    <scope>NUCLEOTIDE SEQUENCE [LARGE SCALE GENOMIC DNA]</scope>
    <source>
        <strain evidence="2 3">RN62</strain>
    </source>
</reference>
<dbReference type="PANTHER" id="PTHR43638">
    <property type="entry name" value="OXIDOREDUCTASE, ALDO/KETO REDUCTASE FAMILY PROTEIN"/>
    <property type="match status" value="1"/>
</dbReference>